<dbReference type="PROSITE" id="PS50828">
    <property type="entry name" value="SMR"/>
    <property type="match status" value="1"/>
</dbReference>
<evidence type="ECO:0000313" key="3">
    <source>
        <dbReference type="EMBL" id="CAK9035018.1"/>
    </source>
</evidence>
<organism evidence="3 4">
    <name type="scientific">Durusdinium trenchii</name>
    <dbReference type="NCBI Taxonomy" id="1381693"/>
    <lineage>
        <taxon>Eukaryota</taxon>
        <taxon>Sar</taxon>
        <taxon>Alveolata</taxon>
        <taxon>Dinophyceae</taxon>
        <taxon>Suessiales</taxon>
        <taxon>Symbiodiniaceae</taxon>
        <taxon>Durusdinium</taxon>
    </lineage>
</organism>
<feature type="repeat" description="PPR" evidence="1">
    <location>
        <begin position="28"/>
        <end position="62"/>
    </location>
</feature>
<feature type="domain" description="Smr" evidence="2">
    <location>
        <begin position="75"/>
        <end position="150"/>
    </location>
</feature>
<protein>
    <recommendedName>
        <fullName evidence="2">Smr domain-containing protein</fullName>
    </recommendedName>
</protein>
<evidence type="ECO:0000259" key="2">
    <source>
        <dbReference type="PROSITE" id="PS50828"/>
    </source>
</evidence>
<dbReference type="PROSITE" id="PS51375">
    <property type="entry name" value="PPR"/>
    <property type="match status" value="1"/>
</dbReference>
<evidence type="ECO:0000256" key="1">
    <source>
        <dbReference type="PROSITE-ProRule" id="PRU00708"/>
    </source>
</evidence>
<dbReference type="InterPro" id="IPR036063">
    <property type="entry name" value="Smr_dom_sf"/>
</dbReference>
<evidence type="ECO:0000313" key="4">
    <source>
        <dbReference type="Proteomes" id="UP001642484"/>
    </source>
</evidence>
<dbReference type="Gene3D" id="1.25.40.10">
    <property type="entry name" value="Tetratricopeptide repeat domain"/>
    <property type="match status" value="1"/>
</dbReference>
<comment type="caution">
    <text evidence="3">The sequence shown here is derived from an EMBL/GenBank/DDBJ whole genome shotgun (WGS) entry which is preliminary data.</text>
</comment>
<name>A0ABP0L7T4_9DINO</name>
<keyword evidence="4" id="KW-1185">Reference proteome</keyword>
<proteinExistence type="predicted"/>
<gene>
    <name evidence="3" type="ORF">CCMP2556_LOCUS19736</name>
</gene>
<dbReference type="SUPFAM" id="SSF160443">
    <property type="entry name" value="SMR domain-like"/>
    <property type="match status" value="1"/>
</dbReference>
<dbReference type="EMBL" id="CAXAMN010011336">
    <property type="protein sequence ID" value="CAK9035018.1"/>
    <property type="molecule type" value="Genomic_DNA"/>
</dbReference>
<accession>A0ABP0L7T4</accession>
<dbReference type="InterPro" id="IPR011990">
    <property type="entry name" value="TPR-like_helical_dom_sf"/>
</dbReference>
<dbReference type="InterPro" id="IPR002885">
    <property type="entry name" value="PPR_rpt"/>
</dbReference>
<sequence length="208" mass="22335">MAASEASGQWESALAILAKMQDHGPQPNLVALNAAASALLNCGRLAEALALYREAEDNGLNAQWLDTGRFPSADLDLHCFPVELAKLAVMRQLLDLALQGPRSSGLLLVTGAGRHGGRPVLAPRLRPWLEELGLPVEDGDWFGTTGRLFLSETALEELTCRGPKGGREPWPGLGVLDKQWNIKVCDFGKTQEMPPMGVRGEDTAATCP</sequence>
<dbReference type="InterPro" id="IPR002625">
    <property type="entry name" value="Smr_dom"/>
</dbReference>
<dbReference type="Proteomes" id="UP001642484">
    <property type="component" value="Unassembled WGS sequence"/>
</dbReference>
<reference evidence="3 4" key="1">
    <citation type="submission" date="2024-02" db="EMBL/GenBank/DDBJ databases">
        <authorList>
            <person name="Chen Y."/>
            <person name="Shah S."/>
            <person name="Dougan E. K."/>
            <person name="Thang M."/>
            <person name="Chan C."/>
        </authorList>
    </citation>
    <scope>NUCLEOTIDE SEQUENCE [LARGE SCALE GENOMIC DNA]</scope>
</reference>